<feature type="transmembrane region" description="Helical" evidence="8">
    <location>
        <begin position="196"/>
        <end position="214"/>
    </location>
</feature>
<dbReference type="InterPro" id="IPR003804">
    <property type="entry name" value="Lactate_perm"/>
</dbReference>
<feature type="transmembrane region" description="Helical" evidence="8">
    <location>
        <begin position="221"/>
        <end position="239"/>
    </location>
</feature>
<dbReference type="PANTHER" id="PTHR30003">
    <property type="entry name" value="L-LACTATE PERMEASE"/>
    <property type="match status" value="1"/>
</dbReference>
<keyword evidence="6 8" id="KW-1133">Transmembrane helix</keyword>
<evidence type="ECO:0000256" key="2">
    <source>
        <dbReference type="ARBA" id="ARBA00010100"/>
    </source>
</evidence>
<dbReference type="GO" id="GO:0005886">
    <property type="term" value="C:plasma membrane"/>
    <property type="evidence" value="ECO:0007669"/>
    <property type="project" value="UniProtKB-SubCell"/>
</dbReference>
<evidence type="ECO:0000256" key="4">
    <source>
        <dbReference type="ARBA" id="ARBA00022475"/>
    </source>
</evidence>
<feature type="transmembrane region" description="Helical" evidence="8">
    <location>
        <begin position="245"/>
        <end position="264"/>
    </location>
</feature>
<keyword evidence="4" id="KW-1003">Cell membrane</keyword>
<comment type="caution">
    <text evidence="9">The sequence shown here is derived from an EMBL/GenBank/DDBJ whole genome shotgun (WGS) entry which is preliminary data.</text>
</comment>
<evidence type="ECO:0000256" key="1">
    <source>
        <dbReference type="ARBA" id="ARBA00004651"/>
    </source>
</evidence>
<protein>
    <recommendedName>
        <fullName evidence="8">L-lactate permease</fullName>
    </recommendedName>
</protein>
<evidence type="ECO:0000256" key="7">
    <source>
        <dbReference type="ARBA" id="ARBA00023136"/>
    </source>
</evidence>
<evidence type="ECO:0000256" key="6">
    <source>
        <dbReference type="ARBA" id="ARBA00022989"/>
    </source>
</evidence>
<keyword evidence="8" id="KW-0997">Cell inner membrane</keyword>
<reference evidence="9 10" key="1">
    <citation type="submission" date="2017-10" db="EMBL/GenBank/DDBJ databases">
        <title>Genome announcement of Methylocella silvestris TVC from permafrost.</title>
        <authorList>
            <person name="Wang J."/>
            <person name="Geng K."/>
            <person name="Ul-Haque F."/>
            <person name="Crombie A.T."/>
            <person name="Street L.E."/>
            <person name="Wookey P.A."/>
            <person name="Murrell J.C."/>
            <person name="Pratscher J."/>
        </authorList>
    </citation>
    <scope>NUCLEOTIDE SEQUENCE [LARGE SCALE GENOMIC DNA]</scope>
    <source>
        <strain evidence="9 10">TVC</strain>
    </source>
</reference>
<keyword evidence="7 8" id="KW-0472">Membrane</keyword>
<dbReference type="RefSeq" id="WP_102843582.1">
    <property type="nucleotide sequence ID" value="NZ_PDZR01000009.1"/>
</dbReference>
<feature type="transmembrane region" description="Helical" evidence="8">
    <location>
        <begin position="139"/>
        <end position="159"/>
    </location>
</feature>
<dbReference type="PANTHER" id="PTHR30003:SF0">
    <property type="entry name" value="GLYCOLATE PERMEASE GLCA-RELATED"/>
    <property type="match status" value="1"/>
</dbReference>
<dbReference type="AlphaFoldDB" id="A0A2J7THB3"/>
<feature type="transmembrane region" description="Helical" evidence="8">
    <location>
        <begin position="332"/>
        <end position="351"/>
    </location>
</feature>
<feature type="transmembrane region" description="Helical" evidence="8">
    <location>
        <begin position="469"/>
        <end position="487"/>
    </location>
</feature>
<evidence type="ECO:0000256" key="3">
    <source>
        <dbReference type="ARBA" id="ARBA00022448"/>
    </source>
</evidence>
<comment type="subcellular location">
    <subcellularLocation>
        <location evidence="8">Cell inner membrane</location>
        <topology evidence="8">Multi-pass membrane protein</topology>
    </subcellularLocation>
    <subcellularLocation>
        <location evidence="1">Cell membrane</location>
        <topology evidence="1">Multi-pass membrane protein</topology>
    </subcellularLocation>
</comment>
<dbReference type="OrthoDB" id="9761056at2"/>
<dbReference type="Proteomes" id="UP000236286">
    <property type="component" value="Unassembled WGS sequence"/>
</dbReference>
<feature type="transmembrane region" description="Helical" evidence="8">
    <location>
        <begin position="39"/>
        <end position="62"/>
    </location>
</feature>
<feature type="transmembrane region" description="Helical" evidence="8">
    <location>
        <begin position="12"/>
        <end position="32"/>
    </location>
</feature>
<feature type="transmembrane region" description="Helical" evidence="8">
    <location>
        <begin position="430"/>
        <end position="449"/>
    </location>
</feature>
<dbReference type="EMBL" id="PDZR01000009">
    <property type="protein sequence ID" value="PNG26155.1"/>
    <property type="molecule type" value="Genomic_DNA"/>
</dbReference>
<feature type="transmembrane region" description="Helical" evidence="8">
    <location>
        <begin position="393"/>
        <end position="418"/>
    </location>
</feature>
<accession>A0A2J7THB3</accession>
<gene>
    <name evidence="9" type="ORF">CR492_09900</name>
</gene>
<name>A0A2J7THB3_METSI</name>
<dbReference type="PROSITE" id="PS51257">
    <property type="entry name" value="PROKAR_LIPOPROTEIN"/>
    <property type="match status" value="1"/>
</dbReference>
<keyword evidence="3 8" id="KW-0813">Transport</keyword>
<proteinExistence type="inferred from homology"/>
<dbReference type="GO" id="GO:0015129">
    <property type="term" value="F:lactate transmembrane transporter activity"/>
    <property type="evidence" value="ECO:0007669"/>
    <property type="project" value="UniProtKB-UniRule"/>
</dbReference>
<organism evidence="9 10">
    <name type="scientific">Methylocella silvestris</name>
    <dbReference type="NCBI Taxonomy" id="199596"/>
    <lineage>
        <taxon>Bacteria</taxon>
        <taxon>Pseudomonadati</taxon>
        <taxon>Pseudomonadota</taxon>
        <taxon>Alphaproteobacteria</taxon>
        <taxon>Hyphomicrobiales</taxon>
        <taxon>Beijerinckiaceae</taxon>
        <taxon>Methylocella</taxon>
    </lineage>
</organism>
<feature type="transmembrane region" description="Helical" evidence="8">
    <location>
        <begin position="68"/>
        <end position="93"/>
    </location>
</feature>
<comment type="similarity">
    <text evidence="2 8">Belongs to the lactate permease family.</text>
</comment>
<dbReference type="Pfam" id="PF02652">
    <property type="entry name" value="Lactate_perm"/>
    <property type="match status" value="1"/>
</dbReference>
<evidence type="ECO:0000256" key="5">
    <source>
        <dbReference type="ARBA" id="ARBA00022692"/>
    </source>
</evidence>
<keyword evidence="5 8" id="KW-0812">Transmembrane</keyword>
<evidence type="ECO:0000256" key="8">
    <source>
        <dbReference type="RuleBase" id="RU365092"/>
    </source>
</evidence>
<comment type="function">
    <text evidence="8">Uptake of L-lactate across the membrane. Can also transport D-lactate and glycolate.</text>
</comment>
<feature type="transmembrane region" description="Helical" evidence="8">
    <location>
        <begin position="114"/>
        <end position="133"/>
    </location>
</feature>
<dbReference type="GO" id="GO:0015295">
    <property type="term" value="F:solute:proton symporter activity"/>
    <property type="evidence" value="ECO:0007669"/>
    <property type="project" value="TreeGrafter"/>
</dbReference>
<evidence type="ECO:0000313" key="10">
    <source>
        <dbReference type="Proteomes" id="UP000236286"/>
    </source>
</evidence>
<feature type="transmembrane region" description="Helical" evidence="8">
    <location>
        <begin position="552"/>
        <end position="574"/>
    </location>
</feature>
<evidence type="ECO:0000313" key="9">
    <source>
        <dbReference type="EMBL" id="PNG26155.1"/>
    </source>
</evidence>
<feature type="transmembrane region" description="Helical" evidence="8">
    <location>
        <begin position="166"/>
        <end position="184"/>
    </location>
</feature>
<sequence length="583" mass="61554">MWRQVYDPFGNSVISTLVACLPIVTLLGLIAFTKTKAHIAAIIALAVAFCVAVFAFTMPAGMAARATFLGALTGLFPIGWIVLNVIFLHRLTVENGSFAVLQRSIAGITADRRLQLLLVAFCFGAFFEGAAGFGTPVAVTGAILIGLGFSPLAASGLSLIANTAPVAYGALGTPIVVLGQVTGLDPVALGAMVGRQLPFFSVIVPFWLIVVFAGWKGALQIWPAVLIAGVTFAVPQFLVSNFHGPWLVDIIAALVSMGSLALFLKFWRPAEIWTNPSLVGRVDHSAAQSVLSAPEAPPTILAHGGESDLALASGSKFAPGDLSKAPVDDRSVVIKAWTPWIILCLFVFVWGTESFKAPVNALFLPKFEITGLHDLIAKVPPVVPKETIEHAVYGFNILTMTGTAIFLAAIVSGFVMGYSPWQLIKSYARTLVVVRNSLITIAAMLALGTLTKFSGVDATLGLMFANTGFLYPFFGALLGWLGVALTGSDTASNVLFGGLQKVSAQQLGLSPILMAATNSSGGVMGKMIDAQSIVVASTATNWFGHEGSILRFVFPHSIVLACLIGLLVMLQAYVYPFTQMVIH</sequence>